<organism evidence="6 7">
    <name type="scientific">Vibrio fortis</name>
    <dbReference type="NCBI Taxonomy" id="212667"/>
    <lineage>
        <taxon>Bacteria</taxon>
        <taxon>Pseudomonadati</taxon>
        <taxon>Pseudomonadota</taxon>
        <taxon>Gammaproteobacteria</taxon>
        <taxon>Vibrionales</taxon>
        <taxon>Vibrionaceae</taxon>
        <taxon>Vibrio</taxon>
    </lineage>
</organism>
<dbReference type="RefSeq" id="WP_032553356.1">
    <property type="nucleotide sequence ID" value="NZ_JFFR01000032.1"/>
</dbReference>
<dbReference type="PANTHER" id="PTHR21392">
    <property type="entry name" value="TRNA-URIDINE AMINOCARBOXYPROPYLTRANSFERASE 2"/>
    <property type="match status" value="1"/>
</dbReference>
<evidence type="ECO:0000256" key="1">
    <source>
        <dbReference type="ARBA" id="ARBA00012386"/>
    </source>
</evidence>
<dbReference type="InterPro" id="IPR005636">
    <property type="entry name" value="DTW"/>
</dbReference>
<dbReference type="EMBL" id="JFFR01000032">
    <property type="protein sequence ID" value="KDN26559.1"/>
    <property type="molecule type" value="Genomic_DNA"/>
</dbReference>
<dbReference type="STRING" id="212667.VFDL14_08260"/>
<keyword evidence="2" id="KW-0808">Transferase</keyword>
<accession>A0A066UQZ0</accession>
<evidence type="ECO:0000313" key="7">
    <source>
        <dbReference type="Proteomes" id="UP000027219"/>
    </source>
</evidence>
<reference evidence="6 7" key="1">
    <citation type="submission" date="2014-02" db="EMBL/GenBank/DDBJ databases">
        <title>Vibrio fortis Dalian14 Genome Sequencing.</title>
        <authorList>
            <person name="Wang Y."/>
            <person name="Song L."/>
            <person name="Liu G."/>
            <person name="Ding J."/>
        </authorList>
    </citation>
    <scope>NUCLEOTIDE SEQUENCE [LARGE SCALE GENOMIC DNA]</scope>
    <source>
        <strain evidence="6 7">Dalian14</strain>
    </source>
</reference>
<dbReference type="SMART" id="SM01144">
    <property type="entry name" value="DTW"/>
    <property type="match status" value="1"/>
</dbReference>
<dbReference type="PANTHER" id="PTHR21392:SF1">
    <property type="entry name" value="TRNA-URIDINE AMINOCARBOXYPROPYLTRANSFERASE"/>
    <property type="match status" value="1"/>
</dbReference>
<proteinExistence type="predicted"/>
<evidence type="ECO:0000256" key="2">
    <source>
        <dbReference type="ARBA" id="ARBA00022679"/>
    </source>
</evidence>
<gene>
    <name evidence="6" type="ORF">VFDL14_08260</name>
</gene>
<evidence type="ECO:0000313" key="6">
    <source>
        <dbReference type="EMBL" id="KDN26559.1"/>
    </source>
</evidence>
<dbReference type="OrthoDB" id="370626at2"/>
<evidence type="ECO:0000259" key="5">
    <source>
        <dbReference type="SMART" id="SM01144"/>
    </source>
</evidence>
<feature type="domain" description="DTW" evidence="5">
    <location>
        <begin position="3"/>
        <end position="194"/>
    </location>
</feature>
<dbReference type="Proteomes" id="UP000027219">
    <property type="component" value="Unassembled WGS sequence"/>
</dbReference>
<sequence>MEKLTACQRCGFTHQCICPQIPALESSVNIALLTHENELKRDTNTGKLLQQTLPNCQSYIWQRKSAPAELMAMIQEDTVQALLLFPSEQSVDVIEITEVYPAENQKLLFIVLDGTWQEAKKMMNKSPWLQTIPQVHLTPSLDSAYTLRRNQNSGHLCTCEVGSLLLSQLGETEQAQALNQYFHHYLKVFQADKSGHALK</sequence>
<evidence type="ECO:0000256" key="4">
    <source>
        <dbReference type="ARBA" id="ARBA00022694"/>
    </source>
</evidence>
<evidence type="ECO:0000256" key="3">
    <source>
        <dbReference type="ARBA" id="ARBA00022691"/>
    </source>
</evidence>
<protein>
    <recommendedName>
        <fullName evidence="1">tRNA-uridine aminocarboxypropyltransferase</fullName>
        <ecNumber evidence="1">2.5.1.25</ecNumber>
    </recommendedName>
</protein>
<keyword evidence="4" id="KW-0819">tRNA processing</keyword>
<name>A0A066UQZ0_9VIBR</name>
<keyword evidence="7" id="KW-1185">Reference proteome</keyword>
<dbReference type="GO" id="GO:0016432">
    <property type="term" value="F:tRNA-uridine aminocarboxypropyltransferase activity"/>
    <property type="evidence" value="ECO:0007669"/>
    <property type="project" value="UniProtKB-EC"/>
</dbReference>
<keyword evidence="3" id="KW-0949">S-adenosyl-L-methionine</keyword>
<dbReference type="InterPro" id="IPR039262">
    <property type="entry name" value="DTWD2/TAPT"/>
</dbReference>
<dbReference type="Pfam" id="PF03942">
    <property type="entry name" value="DTW"/>
    <property type="match status" value="1"/>
</dbReference>
<dbReference type="EC" id="2.5.1.25" evidence="1"/>
<dbReference type="GO" id="GO:0008033">
    <property type="term" value="P:tRNA processing"/>
    <property type="evidence" value="ECO:0007669"/>
    <property type="project" value="UniProtKB-KW"/>
</dbReference>
<dbReference type="AlphaFoldDB" id="A0A066UQZ0"/>
<comment type="caution">
    <text evidence="6">The sequence shown here is derived from an EMBL/GenBank/DDBJ whole genome shotgun (WGS) entry which is preliminary data.</text>
</comment>